<evidence type="ECO:0000313" key="3">
    <source>
        <dbReference type="Proteomes" id="UP000298337"/>
    </source>
</evidence>
<keyword evidence="3" id="KW-1185">Reference proteome</keyword>
<evidence type="ECO:0000256" key="1">
    <source>
        <dbReference type="SAM" id="MobiDB-lite"/>
    </source>
</evidence>
<proteinExistence type="predicted"/>
<dbReference type="OrthoDB" id="877975at2"/>
<feature type="region of interest" description="Disordered" evidence="1">
    <location>
        <begin position="245"/>
        <end position="264"/>
    </location>
</feature>
<name>A0A4Z0P5S2_9BACT</name>
<dbReference type="AlphaFoldDB" id="A0A4Z0P5S2"/>
<protein>
    <submittedName>
        <fullName evidence="2">Uncharacterized protein</fullName>
    </submittedName>
</protein>
<dbReference type="Proteomes" id="UP000298337">
    <property type="component" value="Unassembled WGS sequence"/>
</dbReference>
<accession>A0A4Z0P5S2</accession>
<dbReference type="EMBL" id="SRLA01000002">
    <property type="protein sequence ID" value="TGE07734.1"/>
    <property type="molecule type" value="Genomic_DNA"/>
</dbReference>
<reference evidence="2 3" key="1">
    <citation type="submission" date="2019-04" db="EMBL/GenBank/DDBJ databases">
        <authorList>
            <person name="Feng G."/>
            <person name="Zhang J."/>
            <person name="Zhu H."/>
        </authorList>
    </citation>
    <scope>NUCLEOTIDE SEQUENCE [LARGE SCALE GENOMIC DNA]</scope>
    <source>
        <strain evidence="2 3">92R-1</strain>
    </source>
</reference>
<gene>
    <name evidence="2" type="ORF">EU556_08245</name>
</gene>
<organism evidence="2 3">
    <name type="scientific">Hymenobacter fodinae</name>
    <dbReference type="NCBI Taxonomy" id="2510796"/>
    <lineage>
        <taxon>Bacteria</taxon>
        <taxon>Pseudomonadati</taxon>
        <taxon>Bacteroidota</taxon>
        <taxon>Cytophagia</taxon>
        <taxon>Cytophagales</taxon>
        <taxon>Hymenobacteraceae</taxon>
        <taxon>Hymenobacter</taxon>
    </lineage>
</organism>
<dbReference type="RefSeq" id="WP_135433091.1">
    <property type="nucleotide sequence ID" value="NZ_SRLA01000002.1"/>
</dbReference>
<comment type="caution">
    <text evidence="2">The sequence shown here is derived from an EMBL/GenBank/DDBJ whole genome shotgun (WGS) entry which is preliminary data.</text>
</comment>
<evidence type="ECO:0000313" key="2">
    <source>
        <dbReference type="EMBL" id="TGE07734.1"/>
    </source>
</evidence>
<sequence>MQESYLTGTGAADVAAPVVEANTVYFDFSSVTLTDEFNLTLVGYRHSDDAGDEFTITRHRKPHPELLKCLRRLTLHMCLLTESLTDTQLYPAPAYTQLPPAVAVRNLLRDAVESGEAYVHPLLENYRCTSVIWKPKGVVLKGSKRARYRSLGHSLKVETPVVDVRLSLDADEEPEEWEYPFFEQMRNALDELKTELVAFMNGKYGEGGEQLELFGKDPEPRSALEIAEELIDALDKSKLTMEVTAPGGKTRTVGGRKAASTDPF</sequence>